<name>A0ABW4RTW0_9ACTN</name>
<evidence type="ECO:0000256" key="1">
    <source>
        <dbReference type="ARBA" id="ARBA00022679"/>
    </source>
</evidence>
<dbReference type="InterPro" id="IPR016181">
    <property type="entry name" value="Acyl_CoA_acyltransferase"/>
</dbReference>
<comment type="caution">
    <text evidence="4">The sequence shown here is derived from an EMBL/GenBank/DDBJ whole genome shotgun (WGS) entry which is preliminary data.</text>
</comment>
<dbReference type="CDD" id="cd04301">
    <property type="entry name" value="NAT_SF"/>
    <property type="match status" value="1"/>
</dbReference>
<keyword evidence="2 4" id="KW-0012">Acyltransferase</keyword>
<dbReference type="Gene3D" id="3.40.630.30">
    <property type="match status" value="1"/>
</dbReference>
<proteinExistence type="predicted"/>
<evidence type="ECO:0000313" key="4">
    <source>
        <dbReference type="EMBL" id="MFD1889114.1"/>
    </source>
</evidence>
<evidence type="ECO:0000256" key="2">
    <source>
        <dbReference type="ARBA" id="ARBA00023315"/>
    </source>
</evidence>
<dbReference type="PANTHER" id="PTHR43877:SF2">
    <property type="entry name" value="AMINOALKYLPHOSPHONATE N-ACETYLTRANSFERASE-RELATED"/>
    <property type="match status" value="1"/>
</dbReference>
<protein>
    <submittedName>
        <fullName evidence="4">GNAT family N-acetyltransferase</fullName>
        <ecNumber evidence="4">2.3.-.-</ecNumber>
    </submittedName>
</protein>
<dbReference type="EC" id="2.3.-.-" evidence="4"/>
<accession>A0ABW4RTW0</accession>
<dbReference type="SUPFAM" id="SSF55729">
    <property type="entry name" value="Acyl-CoA N-acyltransferases (Nat)"/>
    <property type="match status" value="1"/>
</dbReference>
<gene>
    <name evidence="4" type="ORF">ACFSCS_02805</name>
</gene>
<dbReference type="PROSITE" id="PS51186">
    <property type="entry name" value="GNAT"/>
    <property type="match status" value="1"/>
</dbReference>
<sequence>MTDFVFGATIRPARPEDLAMVRELVVRSLRDDHGYGYRPDWHADVDDLQGRYLDPPRARLLVAEQDGTVVGCIAVTPEPPRCPRQIQHRYADTEHVGQLMRLVVDPRVRRQGIAAQLVRAALQAARQAGGYRVLALHTNARNANSVGFWRTSGAVEVMDETLVSPADAEYLAVHFEFALGG</sequence>
<dbReference type="Pfam" id="PF00583">
    <property type="entry name" value="Acetyltransf_1"/>
    <property type="match status" value="1"/>
</dbReference>
<evidence type="ECO:0000259" key="3">
    <source>
        <dbReference type="PROSITE" id="PS51186"/>
    </source>
</evidence>
<feature type="domain" description="N-acetyltransferase" evidence="3">
    <location>
        <begin position="8"/>
        <end position="176"/>
    </location>
</feature>
<reference evidence="5" key="1">
    <citation type="journal article" date="2019" name="Int. J. Syst. Evol. Microbiol.">
        <title>The Global Catalogue of Microorganisms (GCM) 10K type strain sequencing project: providing services to taxonomists for standard genome sequencing and annotation.</title>
        <authorList>
            <consortium name="The Broad Institute Genomics Platform"/>
            <consortium name="The Broad Institute Genome Sequencing Center for Infectious Disease"/>
            <person name="Wu L."/>
            <person name="Ma J."/>
        </authorList>
    </citation>
    <scope>NUCLEOTIDE SEQUENCE [LARGE SCALE GENOMIC DNA]</scope>
    <source>
        <strain evidence="5">CAIM 431</strain>
    </source>
</reference>
<organism evidence="4 5">
    <name type="scientific">Luteococcus peritonei</name>
    <dbReference type="NCBI Taxonomy" id="88874"/>
    <lineage>
        <taxon>Bacteria</taxon>
        <taxon>Bacillati</taxon>
        <taxon>Actinomycetota</taxon>
        <taxon>Actinomycetes</taxon>
        <taxon>Propionibacteriales</taxon>
        <taxon>Propionibacteriaceae</taxon>
        <taxon>Luteococcus</taxon>
    </lineage>
</organism>
<evidence type="ECO:0000313" key="5">
    <source>
        <dbReference type="Proteomes" id="UP001597326"/>
    </source>
</evidence>
<dbReference type="RefSeq" id="WP_343873970.1">
    <property type="nucleotide sequence ID" value="NZ_BAAAIX010000021.1"/>
</dbReference>
<dbReference type="EMBL" id="JBHUFZ010000007">
    <property type="protein sequence ID" value="MFD1889114.1"/>
    <property type="molecule type" value="Genomic_DNA"/>
</dbReference>
<dbReference type="InterPro" id="IPR000182">
    <property type="entry name" value="GNAT_dom"/>
</dbReference>
<dbReference type="GO" id="GO:0016746">
    <property type="term" value="F:acyltransferase activity"/>
    <property type="evidence" value="ECO:0007669"/>
    <property type="project" value="UniProtKB-KW"/>
</dbReference>
<keyword evidence="5" id="KW-1185">Reference proteome</keyword>
<keyword evidence="1 4" id="KW-0808">Transferase</keyword>
<dbReference type="PANTHER" id="PTHR43877">
    <property type="entry name" value="AMINOALKYLPHOSPHONATE N-ACETYLTRANSFERASE-RELATED-RELATED"/>
    <property type="match status" value="1"/>
</dbReference>
<dbReference type="Proteomes" id="UP001597326">
    <property type="component" value="Unassembled WGS sequence"/>
</dbReference>
<dbReference type="InterPro" id="IPR050832">
    <property type="entry name" value="Bact_Acetyltransf"/>
</dbReference>